<dbReference type="Proteomes" id="UP001234297">
    <property type="component" value="Chromosome 1"/>
</dbReference>
<proteinExistence type="predicted"/>
<comment type="caution">
    <text evidence="1">The sequence shown here is derived from an EMBL/GenBank/DDBJ whole genome shotgun (WGS) entry which is preliminary data.</text>
</comment>
<keyword evidence="2" id="KW-1185">Reference proteome</keyword>
<protein>
    <submittedName>
        <fullName evidence="1">Uncharacterized protein</fullName>
    </submittedName>
</protein>
<gene>
    <name evidence="1" type="ORF">MRB53_004006</name>
</gene>
<dbReference type="EMBL" id="CM056809">
    <property type="protein sequence ID" value="KAJ8650983.1"/>
    <property type="molecule type" value="Genomic_DNA"/>
</dbReference>
<accession>A0ACC2MZV9</accession>
<reference evidence="1 2" key="1">
    <citation type="journal article" date="2022" name="Hortic Res">
        <title>A haplotype resolved chromosomal level avocado genome allows analysis of novel avocado genes.</title>
        <authorList>
            <person name="Nath O."/>
            <person name="Fletcher S.J."/>
            <person name="Hayward A."/>
            <person name="Shaw L.M."/>
            <person name="Masouleh A.K."/>
            <person name="Furtado A."/>
            <person name="Henry R.J."/>
            <person name="Mitter N."/>
        </authorList>
    </citation>
    <scope>NUCLEOTIDE SEQUENCE [LARGE SCALE GENOMIC DNA]</scope>
    <source>
        <strain evidence="2">cv. Hass</strain>
    </source>
</reference>
<sequence>MKKVKTRPLVLKGAIWRGDGNGSKEEEKEKAEEKRRSRSPNSLPQPPETFPLEKKKKDSIVFFCHPHSDLNERGRRRAIPTDFNLPEPLLHSTWPHDRILLIV</sequence>
<organism evidence="1 2">
    <name type="scientific">Persea americana</name>
    <name type="common">Avocado</name>
    <dbReference type="NCBI Taxonomy" id="3435"/>
    <lineage>
        <taxon>Eukaryota</taxon>
        <taxon>Viridiplantae</taxon>
        <taxon>Streptophyta</taxon>
        <taxon>Embryophyta</taxon>
        <taxon>Tracheophyta</taxon>
        <taxon>Spermatophyta</taxon>
        <taxon>Magnoliopsida</taxon>
        <taxon>Magnoliidae</taxon>
        <taxon>Laurales</taxon>
        <taxon>Lauraceae</taxon>
        <taxon>Persea</taxon>
    </lineage>
</organism>
<evidence type="ECO:0000313" key="2">
    <source>
        <dbReference type="Proteomes" id="UP001234297"/>
    </source>
</evidence>
<evidence type="ECO:0000313" key="1">
    <source>
        <dbReference type="EMBL" id="KAJ8650983.1"/>
    </source>
</evidence>
<name>A0ACC2MZV9_PERAE</name>